<reference evidence="1" key="2">
    <citation type="journal article" date="2015" name="Data Brief">
        <title>Shoot transcriptome of the giant reed, Arundo donax.</title>
        <authorList>
            <person name="Barrero R.A."/>
            <person name="Guerrero F.D."/>
            <person name="Moolhuijzen P."/>
            <person name="Goolsby J.A."/>
            <person name="Tidwell J."/>
            <person name="Bellgard S.E."/>
            <person name="Bellgard M.I."/>
        </authorList>
    </citation>
    <scope>NUCLEOTIDE SEQUENCE</scope>
    <source>
        <tissue evidence="1">Shoot tissue taken approximately 20 cm above the soil surface</tissue>
    </source>
</reference>
<accession>A0A0A8YKK1</accession>
<sequence length="22" mass="2540">MERGTFTPFGLNLVNELFIDLL</sequence>
<name>A0A0A8YKK1_ARUDO</name>
<dbReference type="EMBL" id="GBRH01272015">
    <property type="protein sequence ID" value="JAD25880.1"/>
    <property type="molecule type" value="Transcribed_RNA"/>
</dbReference>
<protein>
    <submittedName>
        <fullName evidence="1">Uncharacterized protein</fullName>
    </submittedName>
</protein>
<reference evidence="1" key="1">
    <citation type="submission" date="2014-09" db="EMBL/GenBank/DDBJ databases">
        <authorList>
            <person name="Magalhaes I.L.F."/>
            <person name="Oliveira U."/>
            <person name="Santos F.R."/>
            <person name="Vidigal T.H.D.A."/>
            <person name="Brescovit A.D."/>
            <person name="Santos A.J."/>
        </authorList>
    </citation>
    <scope>NUCLEOTIDE SEQUENCE</scope>
    <source>
        <tissue evidence="1">Shoot tissue taken approximately 20 cm above the soil surface</tissue>
    </source>
</reference>
<dbReference type="AlphaFoldDB" id="A0A0A8YKK1"/>
<proteinExistence type="predicted"/>
<organism evidence="1">
    <name type="scientific">Arundo donax</name>
    <name type="common">Giant reed</name>
    <name type="synonym">Donax arundinaceus</name>
    <dbReference type="NCBI Taxonomy" id="35708"/>
    <lineage>
        <taxon>Eukaryota</taxon>
        <taxon>Viridiplantae</taxon>
        <taxon>Streptophyta</taxon>
        <taxon>Embryophyta</taxon>
        <taxon>Tracheophyta</taxon>
        <taxon>Spermatophyta</taxon>
        <taxon>Magnoliopsida</taxon>
        <taxon>Liliopsida</taxon>
        <taxon>Poales</taxon>
        <taxon>Poaceae</taxon>
        <taxon>PACMAD clade</taxon>
        <taxon>Arundinoideae</taxon>
        <taxon>Arundineae</taxon>
        <taxon>Arundo</taxon>
    </lineage>
</organism>
<evidence type="ECO:0000313" key="1">
    <source>
        <dbReference type="EMBL" id="JAD25880.1"/>
    </source>
</evidence>